<gene>
    <name evidence="2" type="ORF">MEUPH1_LOCUS30277</name>
</gene>
<accession>A0AAV0Y7N1</accession>
<name>A0AAV0Y7N1_9HEMI</name>
<dbReference type="AlphaFoldDB" id="A0AAV0Y7N1"/>
<dbReference type="InterPro" id="IPR032071">
    <property type="entry name" value="DUF4806"/>
</dbReference>
<dbReference type="Pfam" id="PF16064">
    <property type="entry name" value="DUF4806"/>
    <property type="match status" value="1"/>
</dbReference>
<dbReference type="PANTHER" id="PTHR34153:SF2">
    <property type="entry name" value="SI:CH211-262H13.3-RELATED"/>
    <property type="match status" value="1"/>
</dbReference>
<feature type="domain" description="DUF4806" evidence="1">
    <location>
        <begin position="123"/>
        <end position="205"/>
    </location>
</feature>
<reference evidence="2 3" key="1">
    <citation type="submission" date="2023-01" db="EMBL/GenBank/DDBJ databases">
        <authorList>
            <person name="Whitehead M."/>
        </authorList>
    </citation>
    <scope>NUCLEOTIDE SEQUENCE [LARGE SCALE GENOMIC DNA]</scope>
</reference>
<sequence>MLSTHFVNFSLNYEILEGITHVIDESFIGVVNTSSSPFKVSDAFYVDTQQSASFSNEPQISAPNGILEFLQKMNLTVCNIKYDINSLNEKVDKMYDIILLEPSRFDHSSREKNTEDIFQMELSNLPLETEDELEEFEKKLTANKEFRMKLIAELKRFSRSTLPSTVRVILRKMFTDALLEKFSYKCLKKNKVFYTLATYTVIFDAIKQMKKFKFSDAVDIETPIRTFISGAEFREPKKNPPISNELSS</sequence>
<evidence type="ECO:0000313" key="2">
    <source>
        <dbReference type="EMBL" id="CAI6376954.1"/>
    </source>
</evidence>
<organism evidence="2 3">
    <name type="scientific">Macrosiphum euphorbiae</name>
    <name type="common">potato aphid</name>
    <dbReference type="NCBI Taxonomy" id="13131"/>
    <lineage>
        <taxon>Eukaryota</taxon>
        <taxon>Metazoa</taxon>
        <taxon>Ecdysozoa</taxon>
        <taxon>Arthropoda</taxon>
        <taxon>Hexapoda</taxon>
        <taxon>Insecta</taxon>
        <taxon>Pterygota</taxon>
        <taxon>Neoptera</taxon>
        <taxon>Paraneoptera</taxon>
        <taxon>Hemiptera</taxon>
        <taxon>Sternorrhyncha</taxon>
        <taxon>Aphidomorpha</taxon>
        <taxon>Aphidoidea</taxon>
        <taxon>Aphididae</taxon>
        <taxon>Macrosiphini</taxon>
        <taxon>Macrosiphum</taxon>
    </lineage>
</organism>
<comment type="caution">
    <text evidence="2">The sequence shown here is derived from an EMBL/GenBank/DDBJ whole genome shotgun (WGS) entry which is preliminary data.</text>
</comment>
<dbReference type="Proteomes" id="UP001160148">
    <property type="component" value="Unassembled WGS sequence"/>
</dbReference>
<proteinExistence type="predicted"/>
<evidence type="ECO:0000259" key="1">
    <source>
        <dbReference type="Pfam" id="PF16064"/>
    </source>
</evidence>
<keyword evidence="3" id="KW-1185">Reference proteome</keyword>
<evidence type="ECO:0000313" key="3">
    <source>
        <dbReference type="Proteomes" id="UP001160148"/>
    </source>
</evidence>
<dbReference type="EMBL" id="CARXXK010001600">
    <property type="protein sequence ID" value="CAI6376954.1"/>
    <property type="molecule type" value="Genomic_DNA"/>
</dbReference>
<protein>
    <recommendedName>
        <fullName evidence="1">DUF4806 domain-containing protein</fullName>
    </recommendedName>
</protein>
<dbReference type="PANTHER" id="PTHR34153">
    <property type="entry name" value="SI:CH211-262H13.3-RELATED-RELATED"/>
    <property type="match status" value="1"/>
</dbReference>